<sequence length="162" mass="17979">MAKERGDPLRLVREASRRRDEAARIATRDGDVNLRYDSVWCVCDVDEHARLAETVRFAARSHINMAISNPCFELWPALHFDGCRKHVTAARLKTILRGKMKGYEKSLDCTQLNGLRGTALRNAAALDDWHARNGSAPGSNPSTGVWRLVERLEGGAGSPAVR</sequence>
<protein>
    <submittedName>
        <fullName evidence="1">RloB family protein</fullName>
    </submittedName>
</protein>
<name>A0ABW2HXZ0_9ACTN</name>
<dbReference type="RefSeq" id="WP_378971492.1">
    <property type="nucleotide sequence ID" value="NZ_JBHTBJ010000016.1"/>
</dbReference>
<gene>
    <name evidence="1" type="ORF">ACFQS1_21920</name>
</gene>
<dbReference type="InterPro" id="IPR025591">
    <property type="entry name" value="RloB"/>
</dbReference>
<dbReference type="EMBL" id="JBHTBJ010000016">
    <property type="protein sequence ID" value="MFC7276656.1"/>
    <property type="molecule type" value="Genomic_DNA"/>
</dbReference>
<evidence type="ECO:0000313" key="2">
    <source>
        <dbReference type="Proteomes" id="UP001596548"/>
    </source>
</evidence>
<reference evidence="2" key="1">
    <citation type="journal article" date="2019" name="Int. J. Syst. Evol. Microbiol.">
        <title>The Global Catalogue of Microorganisms (GCM) 10K type strain sequencing project: providing services to taxonomists for standard genome sequencing and annotation.</title>
        <authorList>
            <consortium name="The Broad Institute Genomics Platform"/>
            <consortium name="The Broad Institute Genome Sequencing Center for Infectious Disease"/>
            <person name="Wu L."/>
            <person name="Ma J."/>
        </authorList>
    </citation>
    <scope>NUCLEOTIDE SEQUENCE [LARGE SCALE GENOMIC DNA]</scope>
    <source>
        <strain evidence="2">XZYJT-10</strain>
    </source>
</reference>
<organism evidence="1 2">
    <name type="scientific">Paractinoplanes rhizophilus</name>
    <dbReference type="NCBI Taxonomy" id="1416877"/>
    <lineage>
        <taxon>Bacteria</taxon>
        <taxon>Bacillati</taxon>
        <taxon>Actinomycetota</taxon>
        <taxon>Actinomycetes</taxon>
        <taxon>Micromonosporales</taxon>
        <taxon>Micromonosporaceae</taxon>
        <taxon>Paractinoplanes</taxon>
    </lineage>
</organism>
<accession>A0ABW2HXZ0</accession>
<dbReference type="Proteomes" id="UP001596548">
    <property type="component" value="Unassembled WGS sequence"/>
</dbReference>
<comment type="caution">
    <text evidence="1">The sequence shown here is derived from an EMBL/GenBank/DDBJ whole genome shotgun (WGS) entry which is preliminary data.</text>
</comment>
<keyword evidence="2" id="KW-1185">Reference proteome</keyword>
<dbReference type="Pfam" id="PF13707">
    <property type="entry name" value="RloB"/>
    <property type="match status" value="1"/>
</dbReference>
<evidence type="ECO:0000313" key="1">
    <source>
        <dbReference type="EMBL" id="MFC7276656.1"/>
    </source>
</evidence>
<proteinExistence type="predicted"/>